<accession>A0A059BVZ3</accession>
<dbReference type="GO" id="GO:0004042">
    <property type="term" value="F:L-glutamate N-acetyltransferase activity"/>
    <property type="evidence" value="ECO:0007669"/>
    <property type="project" value="InterPro"/>
</dbReference>
<protein>
    <recommendedName>
        <fullName evidence="4">Aspartate/glutamate/uridylate kinase domain-containing protein</fullName>
    </recommendedName>
</protein>
<dbReference type="GO" id="GO:0005737">
    <property type="term" value="C:cytoplasm"/>
    <property type="evidence" value="ECO:0007669"/>
    <property type="project" value="InterPro"/>
</dbReference>
<keyword evidence="2" id="KW-0012">Acyltransferase</keyword>
<evidence type="ECO:0000313" key="3">
    <source>
        <dbReference type="EMBL" id="KCW70282.1"/>
    </source>
</evidence>
<gene>
    <name evidence="3" type="ORF">EUGRSUZ_F03530</name>
</gene>
<dbReference type="GO" id="GO:0006526">
    <property type="term" value="P:L-arginine biosynthetic process"/>
    <property type="evidence" value="ECO:0007669"/>
    <property type="project" value="InterPro"/>
</dbReference>
<dbReference type="SUPFAM" id="SSF53633">
    <property type="entry name" value="Carbamate kinase-like"/>
    <property type="match status" value="1"/>
</dbReference>
<dbReference type="PANTHER" id="PTHR30602">
    <property type="entry name" value="AMINO-ACID ACETYLTRANSFERASE"/>
    <property type="match status" value="1"/>
</dbReference>
<dbReference type="STRING" id="71139.A0A059BVZ3"/>
<sequence length="202" mass="21930">MKNNSVLKSKVRSTWGLGFRRYAFGDLEESGGDEGSGGGGGGSKKNEQFLHWFHEAWPYFRAHRGGTFVIVVSGEIVTSRHLDSVLKASDIALLHGLGIRFVLVPGTHVQIDKVLKERGHEPNYVGRYRITDTKALETAMEAAGGTCLMIEAKLSPGPPISSMRCHGHSSHLHEVGVSVTSANFLAAKVTVYMLTLLVDISN</sequence>
<dbReference type="PANTHER" id="PTHR30602:SF12">
    <property type="entry name" value="AMINO-ACID ACETYLTRANSFERASE NAGS1, CHLOROPLASTIC-RELATED"/>
    <property type="match status" value="1"/>
</dbReference>
<reference evidence="3" key="1">
    <citation type="submission" date="2013-07" db="EMBL/GenBank/DDBJ databases">
        <title>The genome of Eucalyptus grandis.</title>
        <authorList>
            <person name="Schmutz J."/>
            <person name="Hayes R."/>
            <person name="Myburg A."/>
            <person name="Tuskan G."/>
            <person name="Grattapaglia D."/>
            <person name="Rokhsar D.S."/>
        </authorList>
    </citation>
    <scope>NUCLEOTIDE SEQUENCE</scope>
    <source>
        <tissue evidence="3">Leaf extractions</tissue>
    </source>
</reference>
<evidence type="ECO:0008006" key="4">
    <source>
        <dbReference type="Google" id="ProtNLM"/>
    </source>
</evidence>
<proteinExistence type="predicted"/>
<dbReference type="Gramene" id="KCW70282">
    <property type="protein sequence ID" value="KCW70282"/>
    <property type="gene ID" value="EUGRSUZ_F03530"/>
</dbReference>
<dbReference type="InParanoid" id="A0A059BVZ3"/>
<dbReference type="InterPro" id="IPR010167">
    <property type="entry name" value="NH2A_AcTrfase"/>
</dbReference>
<evidence type="ECO:0000256" key="2">
    <source>
        <dbReference type="ARBA" id="ARBA00023315"/>
    </source>
</evidence>
<evidence type="ECO:0000256" key="1">
    <source>
        <dbReference type="ARBA" id="ARBA00022679"/>
    </source>
</evidence>
<name>A0A059BVZ3_EUCGR</name>
<organism evidence="3">
    <name type="scientific">Eucalyptus grandis</name>
    <name type="common">Flooded gum</name>
    <dbReference type="NCBI Taxonomy" id="71139"/>
    <lineage>
        <taxon>Eukaryota</taxon>
        <taxon>Viridiplantae</taxon>
        <taxon>Streptophyta</taxon>
        <taxon>Embryophyta</taxon>
        <taxon>Tracheophyta</taxon>
        <taxon>Spermatophyta</taxon>
        <taxon>Magnoliopsida</taxon>
        <taxon>eudicotyledons</taxon>
        <taxon>Gunneridae</taxon>
        <taxon>Pentapetalae</taxon>
        <taxon>rosids</taxon>
        <taxon>malvids</taxon>
        <taxon>Myrtales</taxon>
        <taxon>Myrtaceae</taxon>
        <taxon>Myrtoideae</taxon>
        <taxon>Eucalypteae</taxon>
        <taxon>Eucalyptus</taxon>
    </lineage>
</organism>
<keyword evidence="1" id="KW-0808">Transferase</keyword>
<dbReference type="AlphaFoldDB" id="A0A059BVZ3"/>
<dbReference type="Gene3D" id="3.40.1160.10">
    <property type="entry name" value="Acetylglutamate kinase-like"/>
    <property type="match status" value="1"/>
</dbReference>
<dbReference type="InterPro" id="IPR036393">
    <property type="entry name" value="AceGlu_kinase-like_sf"/>
</dbReference>
<dbReference type="EMBL" id="KK198758">
    <property type="protein sequence ID" value="KCW70282.1"/>
    <property type="molecule type" value="Genomic_DNA"/>
</dbReference>